<proteinExistence type="predicted"/>
<keyword evidence="7" id="KW-1185">Reference proteome</keyword>
<dbReference type="PATRIC" id="fig|1300345.3.peg.1764"/>
<dbReference type="AlphaFoldDB" id="A0A0A2X195"/>
<dbReference type="InterPro" id="IPR009057">
    <property type="entry name" value="Homeodomain-like_sf"/>
</dbReference>
<dbReference type="Gene3D" id="1.10.10.60">
    <property type="entry name" value="Homeodomain-like"/>
    <property type="match status" value="1"/>
</dbReference>
<accession>A0A0A2X195</accession>
<evidence type="ECO:0000259" key="5">
    <source>
        <dbReference type="PROSITE" id="PS50977"/>
    </source>
</evidence>
<name>A0A0A2X195_9GAMM</name>
<comment type="caution">
    <text evidence="6">The sequence shown here is derived from an EMBL/GenBank/DDBJ whole genome shotgun (WGS) entry which is preliminary data.</text>
</comment>
<organism evidence="6 7">
    <name type="scientific">Lysobacter dokdonensis DS-58</name>
    <dbReference type="NCBI Taxonomy" id="1300345"/>
    <lineage>
        <taxon>Bacteria</taxon>
        <taxon>Pseudomonadati</taxon>
        <taxon>Pseudomonadota</taxon>
        <taxon>Gammaproteobacteria</taxon>
        <taxon>Lysobacterales</taxon>
        <taxon>Lysobacteraceae</taxon>
        <taxon>Noviluteimonas</taxon>
    </lineage>
</organism>
<gene>
    <name evidence="6" type="ORF">LF41_84</name>
</gene>
<keyword evidence="2 4" id="KW-0238">DNA-binding</keyword>
<dbReference type="Proteomes" id="UP000030518">
    <property type="component" value="Unassembled WGS sequence"/>
</dbReference>
<evidence type="ECO:0000256" key="2">
    <source>
        <dbReference type="ARBA" id="ARBA00023125"/>
    </source>
</evidence>
<dbReference type="Gene3D" id="1.10.357.10">
    <property type="entry name" value="Tetracycline Repressor, domain 2"/>
    <property type="match status" value="1"/>
</dbReference>
<protein>
    <submittedName>
        <fullName evidence="6">Transcriptional regulator, TetR family</fullName>
    </submittedName>
</protein>
<dbReference type="SUPFAM" id="SSF46689">
    <property type="entry name" value="Homeodomain-like"/>
    <property type="match status" value="1"/>
</dbReference>
<dbReference type="EMBL" id="JRKJ01000010">
    <property type="protein sequence ID" value="KGQ18994.1"/>
    <property type="molecule type" value="Genomic_DNA"/>
</dbReference>
<dbReference type="PANTHER" id="PTHR47506">
    <property type="entry name" value="TRANSCRIPTIONAL REGULATORY PROTEIN"/>
    <property type="match status" value="1"/>
</dbReference>
<dbReference type="InterPro" id="IPR001647">
    <property type="entry name" value="HTH_TetR"/>
</dbReference>
<dbReference type="STRING" id="1300345.LF41_84"/>
<dbReference type="eggNOG" id="COG1309">
    <property type="taxonomic scope" value="Bacteria"/>
</dbReference>
<evidence type="ECO:0000313" key="6">
    <source>
        <dbReference type="EMBL" id="KGQ18994.1"/>
    </source>
</evidence>
<keyword evidence="3" id="KW-0804">Transcription</keyword>
<feature type="domain" description="HTH tetR-type" evidence="5">
    <location>
        <begin position="17"/>
        <end position="77"/>
    </location>
</feature>
<dbReference type="SUPFAM" id="SSF48498">
    <property type="entry name" value="Tetracyclin repressor-like, C-terminal domain"/>
    <property type="match status" value="1"/>
</dbReference>
<feature type="DNA-binding region" description="H-T-H motif" evidence="4">
    <location>
        <begin position="40"/>
        <end position="59"/>
    </location>
</feature>
<evidence type="ECO:0000313" key="7">
    <source>
        <dbReference type="Proteomes" id="UP000030518"/>
    </source>
</evidence>
<dbReference type="Pfam" id="PF00440">
    <property type="entry name" value="TetR_N"/>
    <property type="match status" value="1"/>
</dbReference>
<evidence type="ECO:0000256" key="4">
    <source>
        <dbReference type="PROSITE-ProRule" id="PRU00335"/>
    </source>
</evidence>
<dbReference type="Pfam" id="PF16925">
    <property type="entry name" value="TetR_C_13"/>
    <property type="match status" value="1"/>
</dbReference>
<dbReference type="InterPro" id="IPR036271">
    <property type="entry name" value="Tet_transcr_reg_TetR-rel_C_sf"/>
</dbReference>
<dbReference type="PANTHER" id="PTHR47506:SF6">
    <property type="entry name" value="HTH-TYPE TRANSCRIPTIONAL REPRESSOR NEMR"/>
    <property type="match status" value="1"/>
</dbReference>
<dbReference type="GO" id="GO:0003677">
    <property type="term" value="F:DNA binding"/>
    <property type="evidence" value="ECO:0007669"/>
    <property type="project" value="UniProtKB-UniRule"/>
</dbReference>
<dbReference type="PROSITE" id="PS50977">
    <property type="entry name" value="HTH_TETR_2"/>
    <property type="match status" value="1"/>
</dbReference>
<reference evidence="6 7" key="1">
    <citation type="submission" date="2014-09" db="EMBL/GenBank/DDBJ databases">
        <title>Genome sequences of Lysobacter dokdonensis DS-58.</title>
        <authorList>
            <person name="Kim J.F."/>
            <person name="Kwak M.-J."/>
        </authorList>
    </citation>
    <scope>NUCLEOTIDE SEQUENCE [LARGE SCALE GENOMIC DNA]</scope>
    <source>
        <strain evidence="6 7">DS-58</strain>
    </source>
</reference>
<dbReference type="InterPro" id="IPR011075">
    <property type="entry name" value="TetR_C"/>
</dbReference>
<evidence type="ECO:0000256" key="1">
    <source>
        <dbReference type="ARBA" id="ARBA00023015"/>
    </source>
</evidence>
<evidence type="ECO:0000256" key="3">
    <source>
        <dbReference type="ARBA" id="ARBA00023163"/>
    </source>
</evidence>
<sequence>MLLSATMSTPTATPKGAATRDTIVGRAYDIARASGVEGLSIGPLAAAVGMSKSGVFAHFGSREDLQLAVLEEAALRFGNAVLMPALSQPRGLPRVRAIMQNWFEWVRNTAGGGCVLMASVMEYDDRPGALHDQVVHNERRWRSELARAVQLSIDAGHLAAGDVDQYVFELYAIPLTVHHEAGLFGYDVARRHGDVAVERWIASNSPQR</sequence>
<keyword evidence="1" id="KW-0805">Transcription regulation</keyword>